<proteinExistence type="predicted"/>
<organism evidence="1 2">
    <name type="scientific">Bradyrhizobium valentinum</name>
    <dbReference type="NCBI Taxonomy" id="1518501"/>
    <lineage>
        <taxon>Bacteria</taxon>
        <taxon>Pseudomonadati</taxon>
        <taxon>Pseudomonadota</taxon>
        <taxon>Alphaproteobacteria</taxon>
        <taxon>Hyphomicrobiales</taxon>
        <taxon>Nitrobacteraceae</taxon>
        <taxon>Bradyrhizobium</taxon>
    </lineage>
</organism>
<name>A0A0R3KMA5_9BRAD</name>
<dbReference type="AlphaFoldDB" id="A0A0R3KMA5"/>
<gene>
    <name evidence="1" type="ORF">CP49_33310</name>
</gene>
<evidence type="ECO:0000313" key="1">
    <source>
        <dbReference type="EMBL" id="KRQ96823.1"/>
    </source>
</evidence>
<comment type="caution">
    <text evidence="1">The sequence shown here is derived from an EMBL/GenBank/DDBJ whole genome shotgun (WGS) entry which is preliminary data.</text>
</comment>
<reference evidence="1 2" key="1">
    <citation type="submission" date="2014-03" db="EMBL/GenBank/DDBJ databases">
        <title>Bradyrhizobium valentinum sp. nov., isolated from effective nodules of Lupinus mariae-josephae, a lupine endemic of basic-lime soils in Eastern Spain.</title>
        <authorList>
            <person name="Duran D."/>
            <person name="Rey L."/>
            <person name="Navarro A."/>
            <person name="Busquets A."/>
            <person name="Imperial J."/>
            <person name="Ruiz-Argueso T."/>
        </authorList>
    </citation>
    <scope>NUCLEOTIDE SEQUENCE [LARGE SCALE GENOMIC DNA]</scope>
    <source>
        <strain evidence="1 2">LmjM3</strain>
    </source>
</reference>
<accession>A0A0R3KMA5</accession>
<keyword evidence="2" id="KW-1185">Reference proteome</keyword>
<protein>
    <submittedName>
        <fullName evidence="1">Uncharacterized protein</fullName>
    </submittedName>
</protein>
<dbReference type="EMBL" id="LLXX01000189">
    <property type="protein sequence ID" value="KRQ96823.1"/>
    <property type="molecule type" value="Genomic_DNA"/>
</dbReference>
<dbReference type="Proteomes" id="UP000051913">
    <property type="component" value="Unassembled WGS sequence"/>
</dbReference>
<sequence length="173" mass="19371">MERAVSDLFEEPDDATPLAPAKRDALLQTWIMDRDDLNEAEQENIVKGAARAGKRRGKPADSAFIRSASFTNSSRGIRVGILILRMEGWRRKAYDGRAGELERLPAVYDHCAPTNSTTGLTNTLSGWHNIARRSPRASLRSEELILMGKNRFPVSLDFLQGNPLPIPKERKML</sequence>
<evidence type="ECO:0000313" key="2">
    <source>
        <dbReference type="Proteomes" id="UP000051913"/>
    </source>
</evidence>